<dbReference type="OrthoDB" id="659294at2759"/>
<protein>
    <recommendedName>
        <fullName evidence="1">KIB1-4 beta-propeller domain-containing protein</fullName>
    </recommendedName>
</protein>
<name>A0A8T0R4A8_PANVG</name>
<evidence type="ECO:0000313" key="2">
    <source>
        <dbReference type="EMBL" id="KAG2580126.1"/>
    </source>
</evidence>
<reference evidence="2" key="1">
    <citation type="submission" date="2020-05" db="EMBL/GenBank/DDBJ databases">
        <title>WGS assembly of Panicum virgatum.</title>
        <authorList>
            <person name="Lovell J.T."/>
            <person name="Jenkins J."/>
            <person name="Shu S."/>
            <person name="Juenger T.E."/>
            <person name="Schmutz J."/>
        </authorList>
    </citation>
    <scope>NUCLEOTIDE SEQUENCE</scope>
    <source>
        <strain evidence="2">AP13</strain>
    </source>
</reference>
<evidence type="ECO:0000259" key="1">
    <source>
        <dbReference type="Pfam" id="PF03478"/>
    </source>
</evidence>
<accession>A0A8T0R4A8</accession>
<evidence type="ECO:0000313" key="3">
    <source>
        <dbReference type="Proteomes" id="UP000823388"/>
    </source>
</evidence>
<dbReference type="InterPro" id="IPR005174">
    <property type="entry name" value="KIB1-4_b-propeller"/>
</dbReference>
<proteinExistence type="predicted"/>
<dbReference type="PANTHER" id="PTHR33165:SF53">
    <property type="entry name" value="OS04G0486300 PROTEIN"/>
    <property type="match status" value="1"/>
</dbReference>
<organism evidence="2 3">
    <name type="scientific">Panicum virgatum</name>
    <name type="common">Blackwell switchgrass</name>
    <dbReference type="NCBI Taxonomy" id="38727"/>
    <lineage>
        <taxon>Eukaryota</taxon>
        <taxon>Viridiplantae</taxon>
        <taxon>Streptophyta</taxon>
        <taxon>Embryophyta</taxon>
        <taxon>Tracheophyta</taxon>
        <taxon>Spermatophyta</taxon>
        <taxon>Magnoliopsida</taxon>
        <taxon>Liliopsida</taxon>
        <taxon>Poales</taxon>
        <taxon>Poaceae</taxon>
        <taxon>PACMAD clade</taxon>
        <taxon>Panicoideae</taxon>
        <taxon>Panicodae</taxon>
        <taxon>Paniceae</taxon>
        <taxon>Panicinae</taxon>
        <taxon>Panicum</taxon>
        <taxon>Panicum sect. Hiantes</taxon>
    </lineage>
</organism>
<dbReference type="PANTHER" id="PTHR33165">
    <property type="entry name" value="F-BOX DOMAIN CONTAINING PROTEIN-LIKE-RELATED"/>
    <property type="match status" value="1"/>
</dbReference>
<dbReference type="AlphaFoldDB" id="A0A8T0R4A8"/>
<dbReference type="Proteomes" id="UP000823388">
    <property type="component" value="Chromosome 6N"/>
</dbReference>
<dbReference type="Pfam" id="PF03478">
    <property type="entry name" value="Beta-prop_KIB1-4"/>
    <property type="match status" value="1"/>
</dbReference>
<sequence>MPPPAPGAGGAPVADRWASLPGDLVRLVASRVLAGDLLDYVRFRAVCTGWRSGAACPRGRGVADPRFHPRRWMMLPEGHGLHPGHPDLRGYIRFLNLDTGALVRAQLPLLSDHCAIDSVDGLLLLLREEDNAVRLLHPFTGDIAELPPLANLLPQLAPLLYNCPVPQRIRRLAGIVSASASFGSEAITVMLALHEVHHVAFATTLDQQWTLSSWKYQLGCPPPVSFQGKLYMACYVLYSTVFEIFQIDPPVKDGMGSDYVLHPPKLIATVPEGNLIMPINLVECDSEILLLGHKDFYMSQIVVFKLADLVLQWCIPITSIGGNTLFISERSLSVASKALPTPMGDNVICFEPTEHCLVQYHLISGTWSPPTDNCSIYGPAPGPRSLIHLIYNCCIRIRWNSGLVFGRTLKGWFGEV</sequence>
<gene>
    <name evidence="2" type="ORF">PVAP13_6NG318600</name>
</gene>
<comment type="caution">
    <text evidence="2">The sequence shown here is derived from an EMBL/GenBank/DDBJ whole genome shotgun (WGS) entry which is preliminary data.</text>
</comment>
<dbReference type="EMBL" id="CM029048">
    <property type="protein sequence ID" value="KAG2580127.1"/>
    <property type="molecule type" value="Genomic_DNA"/>
</dbReference>
<feature type="domain" description="KIB1-4 beta-propeller" evidence="1">
    <location>
        <begin position="94"/>
        <end position="351"/>
    </location>
</feature>
<dbReference type="EMBL" id="CM029048">
    <property type="protein sequence ID" value="KAG2580126.1"/>
    <property type="molecule type" value="Genomic_DNA"/>
</dbReference>
<keyword evidence="3" id="KW-1185">Reference proteome</keyword>